<name>W2VZ22_PHYNI</name>
<sequence>MKKSNWSFTQKRQLVAFTMNTLSSLSVLILEAVYDGDLAGITEYWKRFSNDALVHIDRGYRLVGLDCHYHYGEVAEYPREQNSAPTVTCMEQLIAATTKGPLSPTTV</sequence>
<dbReference type="AlphaFoldDB" id="W2VZ22"/>
<protein>
    <submittedName>
        <fullName evidence="1">Uncharacterized protein</fullName>
    </submittedName>
</protein>
<proteinExistence type="predicted"/>
<dbReference type="Proteomes" id="UP000018958">
    <property type="component" value="Unassembled WGS sequence"/>
</dbReference>
<comment type="caution">
    <text evidence="1">The sequence shown here is derived from an EMBL/GenBank/DDBJ whole genome shotgun (WGS) entry which is preliminary data.</text>
</comment>
<evidence type="ECO:0000313" key="2">
    <source>
        <dbReference type="Proteomes" id="UP000018958"/>
    </source>
</evidence>
<organism evidence="1 2">
    <name type="scientific">Phytophthora nicotianae CJ01A1</name>
    <dbReference type="NCBI Taxonomy" id="1317063"/>
    <lineage>
        <taxon>Eukaryota</taxon>
        <taxon>Sar</taxon>
        <taxon>Stramenopiles</taxon>
        <taxon>Oomycota</taxon>
        <taxon>Peronosporomycetes</taxon>
        <taxon>Peronosporales</taxon>
        <taxon>Peronosporaceae</taxon>
        <taxon>Phytophthora</taxon>
    </lineage>
</organism>
<gene>
    <name evidence="1" type="ORF">F441_20015</name>
</gene>
<accession>W2VZ22</accession>
<dbReference type="EMBL" id="ANIX01003964">
    <property type="protein sequence ID" value="ETP02978.1"/>
    <property type="molecule type" value="Genomic_DNA"/>
</dbReference>
<evidence type="ECO:0000313" key="1">
    <source>
        <dbReference type="EMBL" id="ETP02978.1"/>
    </source>
</evidence>
<reference evidence="1 2" key="1">
    <citation type="submission" date="2013-11" db="EMBL/GenBank/DDBJ databases">
        <title>The Genome Sequence of Phytophthora parasitica CJ01A1.</title>
        <authorList>
            <consortium name="The Broad Institute Genomics Platform"/>
            <person name="Russ C."/>
            <person name="Tyler B."/>
            <person name="Panabieres F."/>
            <person name="Shan W."/>
            <person name="Tripathy S."/>
            <person name="Grunwald N."/>
            <person name="Machado M."/>
            <person name="Johnson C.S."/>
            <person name="Walker B."/>
            <person name="Young S.K."/>
            <person name="Zeng Q."/>
            <person name="Gargeya S."/>
            <person name="Fitzgerald M."/>
            <person name="Haas B."/>
            <person name="Abouelleil A."/>
            <person name="Allen A.W."/>
            <person name="Alvarado L."/>
            <person name="Arachchi H.M."/>
            <person name="Berlin A.M."/>
            <person name="Chapman S.B."/>
            <person name="Gainer-Dewar J."/>
            <person name="Goldberg J."/>
            <person name="Griggs A."/>
            <person name="Gujja S."/>
            <person name="Hansen M."/>
            <person name="Howarth C."/>
            <person name="Imamovic A."/>
            <person name="Ireland A."/>
            <person name="Larimer J."/>
            <person name="McCowan C."/>
            <person name="Murphy C."/>
            <person name="Pearson M."/>
            <person name="Poon T.W."/>
            <person name="Priest M."/>
            <person name="Roberts A."/>
            <person name="Saif S."/>
            <person name="Shea T."/>
            <person name="Sisk P."/>
            <person name="Sykes S."/>
            <person name="Wortman J."/>
            <person name="Nusbaum C."/>
            <person name="Birren B."/>
        </authorList>
    </citation>
    <scope>NUCLEOTIDE SEQUENCE [LARGE SCALE GENOMIC DNA]</scope>
    <source>
        <strain evidence="1 2">CJ01A1</strain>
    </source>
</reference>